<reference evidence="1 2" key="1">
    <citation type="submission" date="2020-08" db="EMBL/GenBank/DDBJ databases">
        <title>Genome public.</title>
        <authorList>
            <person name="Liu C."/>
            <person name="Sun Q."/>
        </authorList>
    </citation>
    <scope>NUCLEOTIDE SEQUENCE [LARGE SCALE GENOMIC DNA]</scope>
    <source>
        <strain evidence="1 2">27-44</strain>
    </source>
</reference>
<sequence>MNIYDALDFSEGASYAVMCYNLYGNGTEPGTKADLENINLYDGEMKGEVE</sequence>
<name>A0ABR7I5M7_9FIRM</name>
<proteinExistence type="predicted"/>
<protein>
    <submittedName>
        <fullName evidence="1">Uncharacterized protein</fullName>
    </submittedName>
</protein>
<keyword evidence="2" id="KW-1185">Reference proteome</keyword>
<comment type="caution">
    <text evidence="1">The sequence shown here is derived from an EMBL/GenBank/DDBJ whole genome shotgun (WGS) entry which is preliminary data.</text>
</comment>
<dbReference type="EMBL" id="JACOQE010000016">
    <property type="protein sequence ID" value="MBC5741827.1"/>
    <property type="molecule type" value="Genomic_DNA"/>
</dbReference>
<evidence type="ECO:0000313" key="2">
    <source>
        <dbReference type="Proteomes" id="UP000633936"/>
    </source>
</evidence>
<evidence type="ECO:0000313" key="1">
    <source>
        <dbReference type="EMBL" id="MBC5741827.1"/>
    </source>
</evidence>
<accession>A0ABR7I5M7</accession>
<organism evidence="1 2">
    <name type="scientific">Blautia intestinalis</name>
    <dbReference type="NCBI Taxonomy" id="2763028"/>
    <lineage>
        <taxon>Bacteria</taxon>
        <taxon>Bacillati</taxon>
        <taxon>Bacillota</taxon>
        <taxon>Clostridia</taxon>
        <taxon>Lachnospirales</taxon>
        <taxon>Lachnospiraceae</taxon>
        <taxon>Blautia</taxon>
    </lineage>
</organism>
<gene>
    <name evidence="1" type="ORF">H8Z79_15715</name>
</gene>
<dbReference type="Proteomes" id="UP000633936">
    <property type="component" value="Unassembled WGS sequence"/>
</dbReference>
<dbReference type="RefSeq" id="WP_015540845.1">
    <property type="nucleotide sequence ID" value="NZ_JACOQE010000016.1"/>
</dbReference>